<dbReference type="STRING" id="70667.A0A183SFT0"/>
<dbReference type="GO" id="GO:0005886">
    <property type="term" value="C:plasma membrane"/>
    <property type="evidence" value="ECO:0007669"/>
    <property type="project" value="TreeGrafter"/>
</dbReference>
<sequence>MDHFNDLMDSQADAFYDNIRALVVVFLIISLLLPMSYVLVAYFRDIEESALSKDDLTINQFVIGVCTFSLSVSLLMYLMLPFSIFANEVLVALPDSYYVQWINTDLLTNLFFSVAISSKFVCLLIPFCFFLLSSHSVFHSKKAVTSRFMDASVYLIICFTAYFGCLATLVATFLLFVSLPEHLSSSSTVADLLPRFLFSSQTIYLSLFHILGHAFCCFDTALVIIQRTVSSAGLVLLLVCMPLGVIRILLWALTSSVSLSSHPCSTSAFGDTIEAVDRFYRVKDNTCRSYINKVNLPLSHPTSNLYDSISQKCSPYKKLVSPVVIEMKILYADFNQLAYVEDVYLQSRDTTDKPKRQSGGHKSVCSFFVLTLLVALLIVGTAYTTANVFVLLFGLVFGYSKASNLSPTSSFSLDFSIGRESASKFGWVGAVLQVS</sequence>
<feature type="transmembrane region" description="Helical" evidence="1">
    <location>
        <begin position="153"/>
        <end position="177"/>
    </location>
</feature>
<reference evidence="2 3" key="2">
    <citation type="submission" date="2018-11" db="EMBL/GenBank/DDBJ databases">
        <authorList>
            <consortium name="Pathogen Informatics"/>
        </authorList>
    </citation>
    <scope>NUCLEOTIDE SEQUENCE [LARGE SCALE GENOMIC DNA]</scope>
    <source>
        <strain evidence="2 3">NST_G2</strain>
    </source>
</reference>
<dbReference type="GO" id="GO:0004888">
    <property type="term" value="F:transmembrane signaling receptor activity"/>
    <property type="evidence" value="ECO:0007669"/>
    <property type="project" value="TreeGrafter"/>
</dbReference>
<feature type="transmembrane region" description="Helical" evidence="1">
    <location>
        <begin position="20"/>
        <end position="40"/>
    </location>
</feature>
<dbReference type="Proteomes" id="UP000275846">
    <property type="component" value="Unassembled WGS sequence"/>
</dbReference>
<dbReference type="PANTHER" id="PTHR12625">
    <property type="entry name" value="LIPOCALIN-1 INTERACTING MEMBRANE RECEPTOR LIMR"/>
    <property type="match status" value="1"/>
</dbReference>
<evidence type="ECO:0000313" key="3">
    <source>
        <dbReference type="Proteomes" id="UP000275846"/>
    </source>
</evidence>
<accession>A0A183SFT0</accession>
<dbReference type="GO" id="GO:0007165">
    <property type="term" value="P:signal transduction"/>
    <property type="evidence" value="ECO:0007669"/>
    <property type="project" value="TreeGrafter"/>
</dbReference>
<keyword evidence="3" id="KW-1185">Reference proteome</keyword>
<dbReference type="InterPro" id="IPR008075">
    <property type="entry name" value="LIMR"/>
</dbReference>
<evidence type="ECO:0000256" key="1">
    <source>
        <dbReference type="SAM" id="Phobius"/>
    </source>
</evidence>
<protein>
    <submittedName>
        <fullName evidence="4">LMBR1-like membrane protein</fullName>
    </submittedName>
</protein>
<dbReference type="EMBL" id="UYSU01032421">
    <property type="protein sequence ID" value="VDL89463.1"/>
    <property type="molecule type" value="Genomic_DNA"/>
</dbReference>
<organism evidence="4">
    <name type="scientific">Schistocephalus solidus</name>
    <name type="common">Tapeworm</name>
    <dbReference type="NCBI Taxonomy" id="70667"/>
    <lineage>
        <taxon>Eukaryota</taxon>
        <taxon>Metazoa</taxon>
        <taxon>Spiralia</taxon>
        <taxon>Lophotrochozoa</taxon>
        <taxon>Platyhelminthes</taxon>
        <taxon>Cestoda</taxon>
        <taxon>Eucestoda</taxon>
        <taxon>Diphyllobothriidea</taxon>
        <taxon>Diphyllobothriidae</taxon>
        <taxon>Schistocephalus</taxon>
    </lineage>
</organism>
<dbReference type="WBParaSite" id="SSLN_0000317801-mRNA-1">
    <property type="protein sequence ID" value="SSLN_0000317801-mRNA-1"/>
    <property type="gene ID" value="SSLN_0000317801"/>
</dbReference>
<dbReference type="AlphaFoldDB" id="A0A183SFT0"/>
<feature type="transmembrane region" description="Helical" evidence="1">
    <location>
        <begin position="203"/>
        <end position="225"/>
    </location>
</feature>
<reference evidence="4" key="1">
    <citation type="submission" date="2016-06" db="UniProtKB">
        <authorList>
            <consortium name="WormBaseParasite"/>
        </authorList>
    </citation>
    <scope>IDENTIFICATION</scope>
</reference>
<gene>
    <name evidence="2" type="ORF">SSLN_LOCUS3078</name>
</gene>
<feature type="transmembrane region" description="Helical" evidence="1">
    <location>
        <begin position="367"/>
        <end position="397"/>
    </location>
</feature>
<evidence type="ECO:0000313" key="4">
    <source>
        <dbReference type="WBParaSite" id="SSLN_0000317801-mRNA-1"/>
    </source>
</evidence>
<proteinExistence type="predicted"/>
<dbReference type="PANTHER" id="PTHR12625:SF0">
    <property type="entry name" value="PROTEIN LILIPOD"/>
    <property type="match status" value="1"/>
</dbReference>
<feature type="transmembrane region" description="Helical" evidence="1">
    <location>
        <begin position="61"/>
        <end position="86"/>
    </location>
</feature>
<feature type="transmembrane region" description="Helical" evidence="1">
    <location>
        <begin position="106"/>
        <end position="132"/>
    </location>
</feature>
<keyword evidence="1" id="KW-0472">Membrane</keyword>
<name>A0A183SFT0_SCHSO</name>
<dbReference type="OrthoDB" id="5596951at2759"/>
<evidence type="ECO:0000313" key="2">
    <source>
        <dbReference type="EMBL" id="VDL89463.1"/>
    </source>
</evidence>
<keyword evidence="1" id="KW-0812">Transmembrane</keyword>
<keyword evidence="1" id="KW-1133">Transmembrane helix</keyword>
<feature type="transmembrane region" description="Helical" evidence="1">
    <location>
        <begin position="232"/>
        <end position="253"/>
    </location>
</feature>